<accession>A0A6G1IYR8</accession>
<evidence type="ECO:0000313" key="2">
    <source>
        <dbReference type="Proteomes" id="UP000799291"/>
    </source>
</evidence>
<gene>
    <name evidence="1" type="ORF">K458DRAFT_488033</name>
</gene>
<dbReference type="Proteomes" id="UP000799291">
    <property type="component" value="Unassembled WGS sequence"/>
</dbReference>
<evidence type="ECO:0000313" key="1">
    <source>
        <dbReference type="EMBL" id="KAF2683394.1"/>
    </source>
</evidence>
<organism evidence="1 2">
    <name type="scientific">Lentithecium fluviatile CBS 122367</name>
    <dbReference type="NCBI Taxonomy" id="1168545"/>
    <lineage>
        <taxon>Eukaryota</taxon>
        <taxon>Fungi</taxon>
        <taxon>Dikarya</taxon>
        <taxon>Ascomycota</taxon>
        <taxon>Pezizomycotina</taxon>
        <taxon>Dothideomycetes</taxon>
        <taxon>Pleosporomycetidae</taxon>
        <taxon>Pleosporales</taxon>
        <taxon>Massarineae</taxon>
        <taxon>Lentitheciaceae</taxon>
        <taxon>Lentithecium</taxon>
    </lineage>
</organism>
<sequence>MSPGHTTVVLGRDTGVVRQDTGLWRFAGPVYQRGINALRFTRRCSCGRFARTFQCWEIHLVCISGHDSFAPAFGAPNRPSAIATCGLVSSSFSAAGRSYTGKALTGVITLQRLIHAIQTYIIPVPRPWLLVGNGGELQSGGICSVEPTAEFIAISRVSLSASQDERLELSPPYNYTRKGVFLRDYEKETAYRDKQ</sequence>
<name>A0A6G1IYR8_9PLEO</name>
<keyword evidence="2" id="KW-1185">Reference proteome</keyword>
<protein>
    <submittedName>
        <fullName evidence="1">Uncharacterized protein</fullName>
    </submittedName>
</protein>
<dbReference type="EMBL" id="MU005584">
    <property type="protein sequence ID" value="KAF2683394.1"/>
    <property type="molecule type" value="Genomic_DNA"/>
</dbReference>
<dbReference type="AlphaFoldDB" id="A0A6G1IYR8"/>
<proteinExistence type="predicted"/>
<reference evidence="1" key="1">
    <citation type="journal article" date="2020" name="Stud. Mycol.">
        <title>101 Dothideomycetes genomes: a test case for predicting lifestyles and emergence of pathogens.</title>
        <authorList>
            <person name="Haridas S."/>
            <person name="Albert R."/>
            <person name="Binder M."/>
            <person name="Bloem J."/>
            <person name="Labutti K."/>
            <person name="Salamov A."/>
            <person name="Andreopoulos B."/>
            <person name="Baker S."/>
            <person name="Barry K."/>
            <person name="Bills G."/>
            <person name="Bluhm B."/>
            <person name="Cannon C."/>
            <person name="Castanera R."/>
            <person name="Culley D."/>
            <person name="Daum C."/>
            <person name="Ezra D."/>
            <person name="Gonzalez J."/>
            <person name="Henrissat B."/>
            <person name="Kuo A."/>
            <person name="Liang C."/>
            <person name="Lipzen A."/>
            <person name="Lutzoni F."/>
            <person name="Magnuson J."/>
            <person name="Mondo S."/>
            <person name="Nolan M."/>
            <person name="Ohm R."/>
            <person name="Pangilinan J."/>
            <person name="Park H.-J."/>
            <person name="Ramirez L."/>
            <person name="Alfaro M."/>
            <person name="Sun H."/>
            <person name="Tritt A."/>
            <person name="Yoshinaga Y."/>
            <person name="Zwiers L.-H."/>
            <person name="Turgeon B."/>
            <person name="Goodwin S."/>
            <person name="Spatafora J."/>
            <person name="Crous P."/>
            <person name="Grigoriev I."/>
        </authorList>
    </citation>
    <scope>NUCLEOTIDE SEQUENCE</scope>
    <source>
        <strain evidence="1">CBS 122367</strain>
    </source>
</reference>